<name>A0A379JKG6_9NOCA</name>
<feature type="domain" description="Bacterial bifunctional deaminase-reductase C-terminal" evidence="1">
    <location>
        <begin position="2"/>
        <end position="160"/>
    </location>
</feature>
<gene>
    <name evidence="2" type="primary">yyaP_8</name>
    <name evidence="2" type="ORF">NCTC1934_05828</name>
</gene>
<dbReference type="AlphaFoldDB" id="A0A379JKG6"/>
<dbReference type="InterPro" id="IPR002734">
    <property type="entry name" value="RibDG_C"/>
</dbReference>
<sequence length="197" mass="22047">MRKLVYTYGVSLDGYMNDRDGGIGWTTPDDELHQFHNDRFRELEISLHGRRMYELMADHWPHVPEDAPPIERDFAELWTSKPKVVFSRTLTEVHWNSTLVRENAVEEVRALKAGGDGVMEVGGASLAAALLPHGLIDEYQLFVSPILLGGGTPMFPPWPSTSRCAWPKRDTSAPRYCCATSPTEPSFRPGFETGAVS</sequence>
<dbReference type="InterPro" id="IPR050765">
    <property type="entry name" value="Riboflavin_Biosynth_HTPR"/>
</dbReference>
<evidence type="ECO:0000313" key="2">
    <source>
        <dbReference type="EMBL" id="SUD48493.1"/>
    </source>
</evidence>
<proteinExistence type="predicted"/>
<dbReference type="SUPFAM" id="SSF53597">
    <property type="entry name" value="Dihydrofolate reductase-like"/>
    <property type="match status" value="1"/>
</dbReference>
<protein>
    <submittedName>
        <fullName evidence="2">RibD C-terminal domain</fullName>
    </submittedName>
</protein>
<dbReference type="GO" id="GO:0009231">
    <property type="term" value="P:riboflavin biosynthetic process"/>
    <property type="evidence" value="ECO:0007669"/>
    <property type="project" value="InterPro"/>
</dbReference>
<dbReference type="Proteomes" id="UP000255467">
    <property type="component" value="Unassembled WGS sequence"/>
</dbReference>
<dbReference type="Pfam" id="PF01872">
    <property type="entry name" value="RibD_C"/>
    <property type="match status" value="1"/>
</dbReference>
<organism evidence="2 3">
    <name type="scientific">Nocardia otitidiscaviarum</name>
    <dbReference type="NCBI Taxonomy" id="1823"/>
    <lineage>
        <taxon>Bacteria</taxon>
        <taxon>Bacillati</taxon>
        <taxon>Actinomycetota</taxon>
        <taxon>Actinomycetes</taxon>
        <taxon>Mycobacteriales</taxon>
        <taxon>Nocardiaceae</taxon>
        <taxon>Nocardia</taxon>
    </lineage>
</organism>
<keyword evidence="3" id="KW-1185">Reference proteome</keyword>
<dbReference type="EMBL" id="UGRY01000005">
    <property type="protein sequence ID" value="SUD48493.1"/>
    <property type="molecule type" value="Genomic_DNA"/>
</dbReference>
<evidence type="ECO:0000259" key="1">
    <source>
        <dbReference type="Pfam" id="PF01872"/>
    </source>
</evidence>
<dbReference type="GO" id="GO:0008703">
    <property type="term" value="F:5-amino-6-(5-phosphoribosylamino)uracil reductase activity"/>
    <property type="evidence" value="ECO:0007669"/>
    <property type="project" value="InterPro"/>
</dbReference>
<dbReference type="PANTHER" id="PTHR38011:SF11">
    <property type="entry name" value="2,5-DIAMINO-6-RIBOSYLAMINO-4(3H)-PYRIMIDINONE 5'-PHOSPHATE REDUCTASE"/>
    <property type="match status" value="1"/>
</dbReference>
<dbReference type="Gene3D" id="3.40.430.10">
    <property type="entry name" value="Dihydrofolate Reductase, subunit A"/>
    <property type="match status" value="1"/>
</dbReference>
<evidence type="ECO:0000313" key="3">
    <source>
        <dbReference type="Proteomes" id="UP000255467"/>
    </source>
</evidence>
<reference evidence="2 3" key="1">
    <citation type="submission" date="2018-06" db="EMBL/GenBank/DDBJ databases">
        <authorList>
            <consortium name="Pathogen Informatics"/>
            <person name="Doyle S."/>
        </authorList>
    </citation>
    <scope>NUCLEOTIDE SEQUENCE [LARGE SCALE GENOMIC DNA]</scope>
    <source>
        <strain evidence="2 3">NCTC1934</strain>
    </source>
</reference>
<dbReference type="InterPro" id="IPR024072">
    <property type="entry name" value="DHFR-like_dom_sf"/>
</dbReference>
<accession>A0A379JKG6</accession>
<dbReference type="STRING" id="1406858.GCA_000710895_04493"/>
<dbReference type="PANTHER" id="PTHR38011">
    <property type="entry name" value="DIHYDROFOLATE REDUCTASE FAMILY PROTEIN (AFU_ORTHOLOGUE AFUA_8G06820)"/>
    <property type="match status" value="1"/>
</dbReference>